<dbReference type="SUPFAM" id="SSF141868">
    <property type="entry name" value="EAL domain-like"/>
    <property type="match status" value="1"/>
</dbReference>
<feature type="domain" description="GGDEF" evidence="2">
    <location>
        <begin position="229"/>
        <end position="361"/>
    </location>
</feature>
<evidence type="ECO:0000259" key="1">
    <source>
        <dbReference type="PROSITE" id="PS50883"/>
    </source>
</evidence>
<dbReference type="InterPro" id="IPR029787">
    <property type="entry name" value="Nucleotide_cyclase"/>
</dbReference>
<dbReference type="SUPFAM" id="SSF55073">
    <property type="entry name" value="Nucleotide cyclase"/>
    <property type="match status" value="1"/>
</dbReference>
<dbReference type="SMART" id="SM00052">
    <property type="entry name" value="EAL"/>
    <property type="match status" value="1"/>
</dbReference>
<dbReference type="PROSITE" id="PS50887">
    <property type="entry name" value="GGDEF"/>
    <property type="match status" value="1"/>
</dbReference>
<dbReference type="SMART" id="SM00065">
    <property type="entry name" value="GAF"/>
    <property type="match status" value="1"/>
</dbReference>
<reference evidence="3 4" key="1">
    <citation type="submission" date="2019-04" db="EMBL/GenBank/DDBJ databases">
        <title>Complete genome sequence of Agrobacterium larrymoorei CFBP5473.</title>
        <authorList>
            <person name="Haryono M."/>
            <person name="Chou L."/>
            <person name="Lin Y.-C."/>
            <person name="Lai E.-M."/>
            <person name="Kuo C.-H."/>
        </authorList>
    </citation>
    <scope>NUCLEOTIDE SEQUENCE [LARGE SCALE GENOMIC DNA]</scope>
    <source>
        <strain evidence="3 4">CFBP5473</strain>
    </source>
</reference>
<evidence type="ECO:0000313" key="3">
    <source>
        <dbReference type="EMBL" id="QCI97933.1"/>
    </source>
</evidence>
<dbReference type="SUPFAM" id="SSF55781">
    <property type="entry name" value="GAF domain-like"/>
    <property type="match status" value="1"/>
</dbReference>
<dbReference type="InterPro" id="IPR000160">
    <property type="entry name" value="GGDEF_dom"/>
</dbReference>
<dbReference type="Gene3D" id="3.20.20.450">
    <property type="entry name" value="EAL domain"/>
    <property type="match status" value="1"/>
</dbReference>
<dbReference type="InterPro" id="IPR003018">
    <property type="entry name" value="GAF"/>
</dbReference>
<dbReference type="KEGG" id="alf:CFBP5473_08395"/>
<dbReference type="InterPro" id="IPR001633">
    <property type="entry name" value="EAL_dom"/>
</dbReference>
<dbReference type="PROSITE" id="PS50883">
    <property type="entry name" value="EAL"/>
    <property type="match status" value="1"/>
</dbReference>
<dbReference type="InterPro" id="IPR029016">
    <property type="entry name" value="GAF-like_dom_sf"/>
</dbReference>
<dbReference type="Pfam" id="PF01590">
    <property type="entry name" value="GAF"/>
    <property type="match status" value="1"/>
</dbReference>
<proteinExistence type="predicted"/>
<dbReference type="Gene3D" id="3.30.450.40">
    <property type="match status" value="1"/>
</dbReference>
<feature type="domain" description="EAL" evidence="1">
    <location>
        <begin position="370"/>
        <end position="624"/>
    </location>
</feature>
<dbReference type="STRING" id="1367849.GCA_000518585_00204"/>
<organism evidence="3 4">
    <name type="scientific">Agrobacterium larrymoorei</name>
    <dbReference type="NCBI Taxonomy" id="160699"/>
    <lineage>
        <taxon>Bacteria</taxon>
        <taxon>Pseudomonadati</taxon>
        <taxon>Pseudomonadota</taxon>
        <taxon>Alphaproteobacteria</taxon>
        <taxon>Hyphomicrobiales</taxon>
        <taxon>Rhizobiaceae</taxon>
        <taxon>Rhizobium/Agrobacterium group</taxon>
        <taxon>Agrobacterium</taxon>
    </lineage>
</organism>
<evidence type="ECO:0000259" key="2">
    <source>
        <dbReference type="PROSITE" id="PS50887"/>
    </source>
</evidence>
<dbReference type="EMBL" id="CP039691">
    <property type="protein sequence ID" value="QCI97933.1"/>
    <property type="molecule type" value="Genomic_DNA"/>
</dbReference>
<dbReference type="GO" id="GO:0071111">
    <property type="term" value="F:cyclic-guanylate-specific phosphodiesterase activity"/>
    <property type="evidence" value="ECO:0007669"/>
    <property type="project" value="InterPro"/>
</dbReference>
<dbReference type="InterPro" id="IPR043128">
    <property type="entry name" value="Rev_trsase/Diguanyl_cyclase"/>
</dbReference>
<dbReference type="SMART" id="SM00267">
    <property type="entry name" value="GGDEF"/>
    <property type="match status" value="1"/>
</dbReference>
<name>A0A4D7DK13_9HYPH</name>
<dbReference type="InterPro" id="IPR035919">
    <property type="entry name" value="EAL_sf"/>
</dbReference>
<evidence type="ECO:0000313" key="4">
    <source>
        <dbReference type="Proteomes" id="UP000298545"/>
    </source>
</evidence>
<dbReference type="Gene3D" id="3.30.70.270">
    <property type="match status" value="1"/>
</dbReference>
<protein>
    <submittedName>
        <fullName evidence="3">Sensor domain-containing phosphodiesterase</fullName>
    </submittedName>
</protein>
<dbReference type="PANTHER" id="PTHR33121">
    <property type="entry name" value="CYCLIC DI-GMP PHOSPHODIESTERASE PDEF"/>
    <property type="match status" value="1"/>
</dbReference>
<dbReference type="Proteomes" id="UP000298545">
    <property type="component" value="Chromosome circular"/>
</dbReference>
<gene>
    <name evidence="3" type="ORF">CFBP5473_08395</name>
</gene>
<dbReference type="AlphaFoldDB" id="A0A4D7DK13"/>
<dbReference type="CDD" id="cd01948">
    <property type="entry name" value="EAL"/>
    <property type="match status" value="1"/>
</dbReference>
<dbReference type="PANTHER" id="PTHR33121:SF19">
    <property type="entry name" value="CYCLIC DI-GMP PHOSPHODIESTERASE PA2567"/>
    <property type="match status" value="1"/>
</dbReference>
<accession>A0A4D7DK13</accession>
<dbReference type="InterPro" id="IPR050706">
    <property type="entry name" value="Cyclic-di-GMP_PDE-like"/>
</dbReference>
<dbReference type="Pfam" id="PF00990">
    <property type="entry name" value="GGDEF"/>
    <property type="match status" value="1"/>
</dbReference>
<sequence length="636" mass="71437">MKPECRHREELTTPGRRRHGYYRCFFPYLRVLPCRLCRHVWKNTMHNEAARISALKNLRLLDTLPSENFDRITRLVANYFGLPIAAISLTDTDRQWFKSKVGVEHNEIPRVKAPCAQVAETRAPVVIRDFQTDEFYAKSTLGDAGIRFYCGVPLITPSGHGIGALCVLGVEPFEVTEEQLSTLSDLAAMVMDQIELQHAFGRIEPSTGLPNRYQLVNDLSDLANQTHRREQVISLLDLAQTSQFDRMIRVVGMSHLDDLIGKVTHILSECLNGSLAAYHVGPTQFAFLSPPDFSADDYKDFLQHIMTTVQNELEFQITMTPSIGSMVFTPGDYAPEEILRSLQSAVQDARENTSKIAFFCPDMDIRHQRNFIIQRDFPKALEGDGQLSVVFQPRVDAANGVYKSAEVLLRWQHPTLGNISPAEFIPVIEVSAYARQLTDWVVTAALRQLSYWNSLGMRLKISINLSAINLQETDFLERLNCAMAQFGVEGQQIEFELTETAVMMEAGAGLSLLNEMTASGIRLSIDDFGTGYSSLAYLQKLPANVVKIDRSFINDMKEGNRERVLVQSMITLSHSLGYEVVAEGVETQEAAELLSAMGCDEIQGYWISRPLGSDALLGWLSERSLTEFRYREPACA</sequence>
<dbReference type="OrthoDB" id="9814202at2"/>
<dbReference type="Pfam" id="PF00563">
    <property type="entry name" value="EAL"/>
    <property type="match status" value="1"/>
</dbReference>